<evidence type="ECO:0000256" key="5">
    <source>
        <dbReference type="ARBA" id="ARBA00023136"/>
    </source>
</evidence>
<dbReference type="PANTHER" id="PTHR43124:SF3">
    <property type="entry name" value="CHLORAMPHENICOL EFFLUX PUMP RV0191"/>
    <property type="match status" value="1"/>
</dbReference>
<feature type="transmembrane region" description="Helical" evidence="6">
    <location>
        <begin position="82"/>
        <end position="100"/>
    </location>
</feature>
<organism evidence="7 8">
    <name type="scientific">Akkermansia glycaniphila</name>
    <dbReference type="NCBI Taxonomy" id="1679444"/>
    <lineage>
        <taxon>Bacteria</taxon>
        <taxon>Pseudomonadati</taxon>
        <taxon>Verrucomicrobiota</taxon>
        <taxon>Verrucomicrobiia</taxon>
        <taxon>Verrucomicrobiales</taxon>
        <taxon>Akkermansiaceae</taxon>
        <taxon>Akkermansia</taxon>
    </lineage>
</organism>
<dbReference type="PANTHER" id="PTHR43124">
    <property type="entry name" value="PURINE EFFLUX PUMP PBUE"/>
    <property type="match status" value="1"/>
</dbReference>
<feature type="transmembrane region" description="Helical" evidence="6">
    <location>
        <begin position="216"/>
        <end position="238"/>
    </location>
</feature>
<feature type="transmembrane region" description="Helical" evidence="6">
    <location>
        <begin position="176"/>
        <end position="195"/>
    </location>
</feature>
<dbReference type="Gene3D" id="1.20.1250.20">
    <property type="entry name" value="MFS general substrate transporter like domains"/>
    <property type="match status" value="2"/>
</dbReference>
<name>A0A1C7PDM9_9BACT</name>
<keyword evidence="5 6" id="KW-0472">Membrane</keyword>
<keyword evidence="3 6" id="KW-0812">Transmembrane</keyword>
<keyword evidence="8" id="KW-1185">Reference proteome</keyword>
<dbReference type="InterPro" id="IPR050189">
    <property type="entry name" value="MFS_Efflux_Transporters"/>
</dbReference>
<feature type="transmembrane region" description="Helical" evidence="6">
    <location>
        <begin position="304"/>
        <end position="326"/>
    </location>
</feature>
<keyword evidence="4 6" id="KW-1133">Transmembrane helix</keyword>
<dbReference type="CDD" id="cd06174">
    <property type="entry name" value="MFS"/>
    <property type="match status" value="1"/>
</dbReference>
<accession>A0A1C7PDM9</accession>
<evidence type="ECO:0000256" key="1">
    <source>
        <dbReference type="ARBA" id="ARBA00004651"/>
    </source>
</evidence>
<evidence type="ECO:0000256" key="3">
    <source>
        <dbReference type="ARBA" id="ARBA00022692"/>
    </source>
</evidence>
<reference evidence="8" key="1">
    <citation type="submission" date="2016-09" db="EMBL/GenBank/DDBJ databases">
        <authorList>
            <person name="Koehorst J."/>
        </authorList>
    </citation>
    <scope>NUCLEOTIDE SEQUENCE [LARGE SCALE GENOMIC DNA]</scope>
</reference>
<dbReference type="AlphaFoldDB" id="A0A1C7PDM9"/>
<dbReference type="GO" id="GO:0022857">
    <property type="term" value="F:transmembrane transporter activity"/>
    <property type="evidence" value="ECO:0007669"/>
    <property type="project" value="TreeGrafter"/>
</dbReference>
<dbReference type="GO" id="GO:0005886">
    <property type="term" value="C:plasma membrane"/>
    <property type="evidence" value="ECO:0007669"/>
    <property type="project" value="UniProtKB-SubCell"/>
</dbReference>
<evidence type="ECO:0000256" key="2">
    <source>
        <dbReference type="ARBA" id="ARBA00022475"/>
    </source>
</evidence>
<feature type="transmembrane region" description="Helical" evidence="6">
    <location>
        <begin position="106"/>
        <end position="127"/>
    </location>
</feature>
<dbReference type="InterPro" id="IPR036259">
    <property type="entry name" value="MFS_trans_sf"/>
</dbReference>
<gene>
    <name evidence="7" type="ORF">PYTT_1127</name>
</gene>
<proteinExistence type="predicted"/>
<sequence>MDAGVMPEGGSRIRRVMVVVLAALFLAQLGNSLYDLIFSNYLRDVQHLDAEQRGFLELPRELPGILSLVAVGALFFLNEVKLTSVACLLAALGCVGLMHTDASSGLWVLSGWVMTVSLGQHILIGTIDSIVMHTARPENRSMRLGQMRALGTAAMLCASGFVWLKWQFNDSFRVDYWVLTAVFLAAMAALWMIKAPEFPRRKSWRESFVFRREYKVYYCLEMLHGVRKQLYLTFGFWLMVSTLGQSPERIGMILLIAGVIGLGTQPLIGWCIKRYGERRVTIFDSIALSFLCLAYAFAPELLPRGWAVGVVGACFVLDNLLFAMGMARTTYVARMCGDRREDITPSIYTGIAVNHVASIAYGVLGGLIWMYTGGPQAVFLIGGLATVGAGLVARKMR</sequence>
<feature type="transmembrane region" description="Helical" evidence="6">
    <location>
        <begin position="377"/>
        <end position="393"/>
    </location>
</feature>
<evidence type="ECO:0000256" key="6">
    <source>
        <dbReference type="SAM" id="Phobius"/>
    </source>
</evidence>
<feature type="transmembrane region" description="Helical" evidence="6">
    <location>
        <begin position="250"/>
        <end position="268"/>
    </location>
</feature>
<dbReference type="STRING" id="1679444.PYTT_1127"/>
<keyword evidence="2" id="KW-1003">Cell membrane</keyword>
<comment type="subcellular location">
    <subcellularLocation>
        <location evidence="1">Cell membrane</location>
        <topology evidence="1">Multi-pass membrane protein</topology>
    </subcellularLocation>
</comment>
<evidence type="ECO:0000313" key="7">
    <source>
        <dbReference type="EMBL" id="SEH83934.1"/>
    </source>
</evidence>
<dbReference type="KEGG" id="agl:PYTT_1127"/>
<evidence type="ECO:0000313" key="8">
    <source>
        <dbReference type="Proteomes" id="UP000176204"/>
    </source>
</evidence>
<feature type="transmembrane region" description="Helical" evidence="6">
    <location>
        <begin position="58"/>
        <end position="77"/>
    </location>
</feature>
<feature type="transmembrane region" description="Helical" evidence="6">
    <location>
        <begin position="347"/>
        <end position="371"/>
    </location>
</feature>
<feature type="transmembrane region" description="Helical" evidence="6">
    <location>
        <begin position="147"/>
        <end position="164"/>
    </location>
</feature>
<protein>
    <submittedName>
        <fullName evidence="7">Major facilitator superfamily domain</fullName>
    </submittedName>
</protein>
<feature type="transmembrane region" description="Helical" evidence="6">
    <location>
        <begin position="280"/>
        <end position="298"/>
    </location>
</feature>
<dbReference type="Proteomes" id="UP000176204">
    <property type="component" value="Chromosome I"/>
</dbReference>
<dbReference type="RefSeq" id="WP_067774135.1">
    <property type="nucleotide sequence ID" value="NZ_LIGX01000017.1"/>
</dbReference>
<dbReference type="EMBL" id="LT629973">
    <property type="protein sequence ID" value="SEH83934.1"/>
    <property type="molecule type" value="Genomic_DNA"/>
</dbReference>
<dbReference type="SUPFAM" id="SSF103473">
    <property type="entry name" value="MFS general substrate transporter"/>
    <property type="match status" value="1"/>
</dbReference>
<feature type="transmembrane region" description="Helical" evidence="6">
    <location>
        <begin position="16"/>
        <end position="38"/>
    </location>
</feature>
<evidence type="ECO:0000256" key="4">
    <source>
        <dbReference type="ARBA" id="ARBA00022989"/>
    </source>
</evidence>